<evidence type="ECO:0000259" key="8">
    <source>
        <dbReference type="PROSITE" id="PS51192"/>
    </source>
</evidence>
<proteinExistence type="predicted"/>
<evidence type="ECO:0000313" key="10">
    <source>
        <dbReference type="EMBL" id="KAF4663680.1"/>
    </source>
</evidence>
<dbReference type="PANTHER" id="PTHR45626">
    <property type="entry name" value="TRANSCRIPTION TERMINATION FACTOR 2-RELATED"/>
    <property type="match status" value="1"/>
</dbReference>
<feature type="region of interest" description="Disordered" evidence="6">
    <location>
        <begin position="224"/>
        <end position="245"/>
    </location>
</feature>
<dbReference type="InterPro" id="IPR027417">
    <property type="entry name" value="P-loop_NTPase"/>
</dbReference>
<feature type="compositionally biased region" description="Low complexity" evidence="6">
    <location>
        <begin position="229"/>
        <end position="241"/>
    </location>
</feature>
<dbReference type="SMART" id="SM00490">
    <property type="entry name" value="HELICc"/>
    <property type="match status" value="1"/>
</dbReference>
<dbReference type="GO" id="GO:0005524">
    <property type="term" value="F:ATP binding"/>
    <property type="evidence" value="ECO:0007669"/>
    <property type="project" value="UniProtKB-KW"/>
</dbReference>
<dbReference type="GO" id="GO:0008094">
    <property type="term" value="F:ATP-dependent activity, acting on DNA"/>
    <property type="evidence" value="ECO:0007669"/>
    <property type="project" value="TreeGrafter"/>
</dbReference>
<dbReference type="InterPro" id="IPR014001">
    <property type="entry name" value="Helicase_ATP-bd"/>
</dbReference>
<feature type="compositionally biased region" description="Basic and acidic residues" evidence="6">
    <location>
        <begin position="385"/>
        <end position="401"/>
    </location>
</feature>
<keyword evidence="5" id="KW-0863">Zinc-finger</keyword>
<feature type="compositionally biased region" description="Basic and acidic residues" evidence="6">
    <location>
        <begin position="454"/>
        <end position="468"/>
    </location>
</feature>
<dbReference type="Gene3D" id="3.40.50.300">
    <property type="entry name" value="P-loop containing nucleotide triphosphate hydrolases"/>
    <property type="match status" value="1"/>
</dbReference>
<dbReference type="Pfam" id="PF00176">
    <property type="entry name" value="SNF2-rel_dom"/>
    <property type="match status" value="2"/>
</dbReference>
<dbReference type="Gene3D" id="3.30.40.10">
    <property type="entry name" value="Zinc/RING finger domain, C3HC4 (zinc finger)"/>
    <property type="match status" value="1"/>
</dbReference>
<feature type="compositionally biased region" description="Basic residues" evidence="6">
    <location>
        <begin position="511"/>
        <end position="526"/>
    </location>
</feature>
<keyword evidence="5" id="KW-0479">Metal-binding</keyword>
<feature type="domain" description="Helicase ATP-binding" evidence="8">
    <location>
        <begin position="66"/>
        <end position="158"/>
    </location>
</feature>
<dbReference type="GO" id="GO:0006289">
    <property type="term" value="P:nucleotide-excision repair"/>
    <property type="evidence" value="ECO:0007669"/>
    <property type="project" value="TreeGrafter"/>
</dbReference>
<dbReference type="InterPro" id="IPR038718">
    <property type="entry name" value="SNF2-like_sf"/>
</dbReference>
<accession>A0A7J6LXJ2</accession>
<evidence type="ECO:0000256" key="6">
    <source>
        <dbReference type="SAM" id="MobiDB-lite"/>
    </source>
</evidence>
<name>A0A7J6LXJ2_PERCH</name>
<dbReference type="PROSITE" id="PS50089">
    <property type="entry name" value="ZF_RING_2"/>
    <property type="match status" value="1"/>
</dbReference>
<dbReference type="OrthoDB" id="448448at2759"/>
<evidence type="ECO:0000256" key="5">
    <source>
        <dbReference type="PROSITE-ProRule" id="PRU00175"/>
    </source>
</evidence>
<dbReference type="InterPro" id="IPR049730">
    <property type="entry name" value="SNF2/RAD54-like_C"/>
</dbReference>
<dbReference type="PROSITE" id="PS51194">
    <property type="entry name" value="HELICASE_CTER"/>
    <property type="match status" value="1"/>
</dbReference>
<dbReference type="GO" id="GO:0016787">
    <property type="term" value="F:hydrolase activity"/>
    <property type="evidence" value="ECO:0007669"/>
    <property type="project" value="UniProtKB-KW"/>
</dbReference>
<evidence type="ECO:0000259" key="7">
    <source>
        <dbReference type="PROSITE" id="PS50089"/>
    </source>
</evidence>
<evidence type="ECO:0000256" key="4">
    <source>
        <dbReference type="ARBA" id="ARBA00022840"/>
    </source>
</evidence>
<dbReference type="EMBL" id="JAAPAO010000309">
    <property type="protein sequence ID" value="KAF4663680.1"/>
    <property type="molecule type" value="Genomic_DNA"/>
</dbReference>
<evidence type="ECO:0000313" key="11">
    <source>
        <dbReference type="Proteomes" id="UP000591131"/>
    </source>
</evidence>
<protein>
    <recommendedName>
        <fullName evidence="12">DNA repair protein rad16</fullName>
    </recommendedName>
</protein>
<dbReference type="InterPro" id="IPR001841">
    <property type="entry name" value="Znf_RING"/>
</dbReference>
<keyword evidence="11" id="KW-1185">Reference proteome</keyword>
<evidence type="ECO:0000259" key="9">
    <source>
        <dbReference type="PROSITE" id="PS51194"/>
    </source>
</evidence>
<evidence type="ECO:0000256" key="2">
    <source>
        <dbReference type="ARBA" id="ARBA00022801"/>
    </source>
</evidence>
<dbReference type="InterPro" id="IPR013083">
    <property type="entry name" value="Znf_RING/FYVE/PHD"/>
</dbReference>
<dbReference type="PANTHER" id="PTHR45626:SF12">
    <property type="entry name" value="DNA REPAIR PROTEIN RAD16"/>
    <property type="match status" value="1"/>
</dbReference>
<dbReference type="InterPro" id="IPR000330">
    <property type="entry name" value="SNF2_N"/>
</dbReference>
<dbReference type="InterPro" id="IPR050628">
    <property type="entry name" value="SNF2_RAD54_helicase_TF"/>
</dbReference>
<keyword evidence="5" id="KW-0862">Zinc</keyword>
<evidence type="ECO:0008006" key="12">
    <source>
        <dbReference type="Google" id="ProtNLM"/>
    </source>
</evidence>
<dbReference type="Gene3D" id="3.40.50.10810">
    <property type="entry name" value="Tandem AAA-ATPase domain"/>
    <property type="match status" value="2"/>
</dbReference>
<dbReference type="SUPFAM" id="SSF57850">
    <property type="entry name" value="RING/U-box"/>
    <property type="match status" value="1"/>
</dbReference>
<keyword evidence="1" id="KW-0547">Nucleotide-binding</keyword>
<dbReference type="CDD" id="cd16448">
    <property type="entry name" value="RING-H2"/>
    <property type="match status" value="1"/>
</dbReference>
<feature type="domain" description="Helicase ATP-binding" evidence="8">
    <location>
        <begin position="559"/>
        <end position="627"/>
    </location>
</feature>
<evidence type="ECO:0000256" key="1">
    <source>
        <dbReference type="ARBA" id="ARBA00022741"/>
    </source>
</evidence>
<feature type="domain" description="Helicase C-terminal" evidence="9">
    <location>
        <begin position="922"/>
        <end position="1104"/>
    </location>
</feature>
<dbReference type="InterPro" id="IPR001650">
    <property type="entry name" value="Helicase_C-like"/>
</dbReference>
<evidence type="ECO:0000256" key="3">
    <source>
        <dbReference type="ARBA" id="ARBA00022806"/>
    </source>
</evidence>
<dbReference type="Proteomes" id="UP000591131">
    <property type="component" value="Unassembled WGS sequence"/>
</dbReference>
<dbReference type="PROSITE" id="PS51192">
    <property type="entry name" value="HELICASE_ATP_BIND_1"/>
    <property type="match status" value="2"/>
</dbReference>
<dbReference type="GO" id="GO:0008270">
    <property type="term" value="F:zinc ion binding"/>
    <property type="evidence" value="ECO:0007669"/>
    <property type="project" value="UniProtKB-KW"/>
</dbReference>
<keyword evidence="3" id="KW-0347">Helicase</keyword>
<dbReference type="SUPFAM" id="SSF52540">
    <property type="entry name" value="P-loop containing nucleoside triphosphate hydrolases"/>
    <property type="match status" value="2"/>
</dbReference>
<feature type="region of interest" description="Disordered" evidence="6">
    <location>
        <begin position="385"/>
        <end position="419"/>
    </location>
</feature>
<keyword evidence="4" id="KW-0067">ATP-binding</keyword>
<comment type="caution">
    <text evidence="10">The sequence shown here is derived from an EMBL/GenBank/DDBJ whole genome shotgun (WGS) entry which is preliminary data.</text>
</comment>
<gene>
    <name evidence="10" type="ORF">FOL47_005598</name>
</gene>
<feature type="domain" description="RING-type" evidence="7">
    <location>
        <begin position="788"/>
        <end position="835"/>
    </location>
</feature>
<dbReference type="SMART" id="SM00487">
    <property type="entry name" value="DEXDc"/>
    <property type="match status" value="1"/>
</dbReference>
<dbReference type="GO" id="GO:0005634">
    <property type="term" value="C:nucleus"/>
    <property type="evidence" value="ECO:0007669"/>
    <property type="project" value="TreeGrafter"/>
</dbReference>
<dbReference type="AlphaFoldDB" id="A0A7J6LXJ2"/>
<keyword evidence="2" id="KW-0378">Hydrolase</keyword>
<feature type="region of interest" description="Disordered" evidence="6">
    <location>
        <begin position="450"/>
        <end position="549"/>
    </location>
</feature>
<dbReference type="GO" id="GO:0004386">
    <property type="term" value="F:helicase activity"/>
    <property type="evidence" value="ECO:0007669"/>
    <property type="project" value="UniProtKB-KW"/>
</dbReference>
<dbReference type="Pfam" id="PF00271">
    <property type="entry name" value="Helicase_C"/>
    <property type="match status" value="1"/>
</dbReference>
<organism evidence="10 11">
    <name type="scientific">Perkinsus chesapeaki</name>
    <name type="common">Clam parasite</name>
    <name type="synonym">Perkinsus andrewsi</name>
    <dbReference type="NCBI Taxonomy" id="330153"/>
    <lineage>
        <taxon>Eukaryota</taxon>
        <taxon>Sar</taxon>
        <taxon>Alveolata</taxon>
        <taxon>Perkinsozoa</taxon>
        <taxon>Perkinsea</taxon>
        <taxon>Perkinsida</taxon>
        <taxon>Perkinsidae</taxon>
        <taxon>Perkinsus</taxon>
    </lineage>
</organism>
<reference evidence="10 11" key="1">
    <citation type="submission" date="2020-04" db="EMBL/GenBank/DDBJ databases">
        <title>Perkinsus chesapeaki whole genome sequence.</title>
        <authorList>
            <person name="Bogema D.R."/>
        </authorList>
    </citation>
    <scope>NUCLEOTIDE SEQUENCE [LARGE SCALE GENOMIC DNA]</scope>
    <source>
        <strain evidence="10">ATCC PRA-425</strain>
    </source>
</reference>
<dbReference type="CDD" id="cd18793">
    <property type="entry name" value="SF2_C_SNF"/>
    <property type="match status" value="1"/>
</dbReference>
<sequence length="1117" mass="125995">MYSSPSSPGTAARENDALHAGALKSEVDIGFSYVPPELLHRFPPPSELRVELLPYQREGLAWMCNQETLPQRRGGILADEMGMGKTIQFLSMLAVRKPETKGPTLIIAPLATLHQWVSEVHKYFGTEFLKIYLYHGNHKITAPELIQYDIVLTTPQTLECEFRAEVNELKVRCKFCARCYLPELLEAHKNACGHNRDGDARTGRGGDPRDYDFNEADVLDAFFGDDASTPRPSTPSCSRPSTDTRSRFEDFIFGGDWYGTPSDYPSHSPIPELKRGATFINYYDQSPRRCSSTGNEQAHWNTAVSTAADVKKDSYDGVKTGAEDNHHCWRTGHVKEDNAFLKEEACRVKPEANYGGVSWRNRFDHLGSSHVATSMKHEKTEPFCKTESDRWAAERSSRDPEVISISSDDSRPLKEEEDEVIDLDDDVMSLAGSLKSEMTVIDAELVSDVSSPVEKAEFKEECKVDEPAAPKSESSSSGVNPPTPQHGEPTTPEVNRRVKIIGSKTSEGTPARKRRGTPGGSAKKRCRDSTTTPGEPWRQPQDTYDAEDDIGCERPDLDARLRNNMLLHSLVWSRVCLDEAHRIRNKGNSTTKACLALRCRYRWCLTGTPIQNKIGDIYSLARFLRVRPLSTICCDTPDCRCNVLEYPWEERCHSCDHPRASHCYYFNRFIANPIRRSGLNSQEGSEGLRMLRSQLLRKFLLRRTKSQRESDVKLPPMEERPTAAVMSGEEAAYYQAKYELYRNRIRKYAKDGQLANRMVEALKMILRLRQAANHRYLIEFSPQKSFFCGICHDEIPQRTACAGQALARAVCDHLFHNSCVKSWLRNADARCPCCQQALDVRYGNVFSSPDDADDDAEENVEFEYLRRLQGDPRLPRKTSILKKIPITAFESSSKVEALVAGVQDMRSADGQAKGVNRPYRPVLLTIYFYLSTSPKVAHFNGSFAQRRLVFSCFVSLLEICQYRLKQAGIDTLILHGELTLPLRSKVMKTFTESSADTCPLLLISLMSGGEGLNLQVANYIYLLGETSLYRVTERQSEFDGVSDPWWNPAVEQQATQRAHRLGQTKPVEVIKMTTGGTIEERIVTLQEKKRAICRGIIDGDGSLEGLSLEDIRFLFQL</sequence>